<organism evidence="1 2">
    <name type="scientific">Penicillium italicum</name>
    <name type="common">Blue mold</name>
    <dbReference type="NCBI Taxonomy" id="40296"/>
    <lineage>
        <taxon>Eukaryota</taxon>
        <taxon>Fungi</taxon>
        <taxon>Dikarya</taxon>
        <taxon>Ascomycota</taxon>
        <taxon>Pezizomycotina</taxon>
        <taxon>Eurotiomycetes</taxon>
        <taxon>Eurotiomycetidae</taxon>
        <taxon>Eurotiales</taxon>
        <taxon>Aspergillaceae</taxon>
        <taxon>Penicillium</taxon>
    </lineage>
</organism>
<dbReference type="EMBL" id="JQGA01001632">
    <property type="protein sequence ID" value="KGO63614.1"/>
    <property type="molecule type" value="Genomic_DNA"/>
</dbReference>
<reference evidence="1 2" key="1">
    <citation type="journal article" date="2015" name="Mol. Plant Microbe Interact.">
        <title>Genome, transcriptome, and functional analyses of Penicillium expansum provide new insights into secondary metabolism and pathogenicity.</title>
        <authorList>
            <person name="Ballester A.R."/>
            <person name="Marcet-Houben M."/>
            <person name="Levin E."/>
            <person name="Sela N."/>
            <person name="Selma-Lazaro C."/>
            <person name="Carmona L."/>
            <person name="Wisniewski M."/>
            <person name="Droby S."/>
            <person name="Gonzalez-Candelas L."/>
            <person name="Gabaldon T."/>
        </authorList>
    </citation>
    <scope>NUCLEOTIDE SEQUENCE [LARGE SCALE GENOMIC DNA]</scope>
    <source>
        <strain evidence="1 2">PHI-1</strain>
    </source>
</reference>
<gene>
    <name evidence="1" type="ORF">PITC_049960</name>
</gene>
<dbReference type="AlphaFoldDB" id="A0A0A2K6Z6"/>
<dbReference type="Proteomes" id="UP000030104">
    <property type="component" value="Unassembled WGS sequence"/>
</dbReference>
<comment type="caution">
    <text evidence="1">The sequence shown here is derived from an EMBL/GenBank/DDBJ whole genome shotgun (WGS) entry which is preliminary data.</text>
</comment>
<protein>
    <submittedName>
        <fullName evidence="1">Uncharacterized protein</fullName>
    </submittedName>
</protein>
<keyword evidence="2" id="KW-1185">Reference proteome</keyword>
<evidence type="ECO:0000313" key="2">
    <source>
        <dbReference type="Proteomes" id="UP000030104"/>
    </source>
</evidence>
<sequence>MSLRTLQGNTRAALLKVFSGLDSVVVWRK</sequence>
<dbReference type="HOGENOM" id="CLU_3410720_0_0_1"/>
<accession>A0A0A2K6Z6</accession>
<proteinExistence type="predicted"/>
<name>A0A0A2K6Z6_PENIT</name>
<evidence type="ECO:0000313" key="1">
    <source>
        <dbReference type="EMBL" id="KGO63614.1"/>
    </source>
</evidence>